<dbReference type="Proteomes" id="UP000324222">
    <property type="component" value="Unassembled WGS sequence"/>
</dbReference>
<accession>A0A5B7GER4</accession>
<feature type="compositionally biased region" description="Low complexity" evidence="1">
    <location>
        <begin position="90"/>
        <end position="102"/>
    </location>
</feature>
<organism evidence="2 3">
    <name type="scientific">Portunus trituberculatus</name>
    <name type="common">Swimming crab</name>
    <name type="synonym">Neptunus trituberculatus</name>
    <dbReference type="NCBI Taxonomy" id="210409"/>
    <lineage>
        <taxon>Eukaryota</taxon>
        <taxon>Metazoa</taxon>
        <taxon>Ecdysozoa</taxon>
        <taxon>Arthropoda</taxon>
        <taxon>Crustacea</taxon>
        <taxon>Multicrustacea</taxon>
        <taxon>Malacostraca</taxon>
        <taxon>Eumalacostraca</taxon>
        <taxon>Eucarida</taxon>
        <taxon>Decapoda</taxon>
        <taxon>Pleocyemata</taxon>
        <taxon>Brachyura</taxon>
        <taxon>Eubrachyura</taxon>
        <taxon>Portunoidea</taxon>
        <taxon>Portunidae</taxon>
        <taxon>Portuninae</taxon>
        <taxon>Portunus</taxon>
    </lineage>
</organism>
<evidence type="ECO:0000256" key="1">
    <source>
        <dbReference type="SAM" id="MobiDB-lite"/>
    </source>
</evidence>
<sequence>MVKEDVVEVTVAACTHQTLLRWGLQGAAPSAGLAANGCREECHTSRQGSAMEIMSVRIEDTPSSSTLEGRRVLELESQHRVAASLVQRVPGHGPLLTTPPGQGRERHQCSPWKQLSAPRRDGLASPGAGGLVTPYCDEGCSVLRVWCCLSSTTPRPSAVSTPALPPLLPLVFNHSAPLNPHLPPTLTFTKVLLESLGESHREV</sequence>
<comment type="caution">
    <text evidence="2">The sequence shown here is derived from an EMBL/GenBank/DDBJ whole genome shotgun (WGS) entry which is preliminary data.</text>
</comment>
<protein>
    <submittedName>
        <fullName evidence="2">Uncharacterized protein</fullName>
    </submittedName>
</protein>
<reference evidence="2 3" key="1">
    <citation type="submission" date="2019-05" db="EMBL/GenBank/DDBJ databases">
        <title>Another draft genome of Portunus trituberculatus and its Hox gene families provides insights of decapod evolution.</title>
        <authorList>
            <person name="Jeong J.-H."/>
            <person name="Song I."/>
            <person name="Kim S."/>
            <person name="Choi T."/>
            <person name="Kim D."/>
            <person name="Ryu S."/>
            <person name="Kim W."/>
        </authorList>
    </citation>
    <scope>NUCLEOTIDE SEQUENCE [LARGE SCALE GENOMIC DNA]</scope>
    <source>
        <tissue evidence="2">Muscle</tissue>
    </source>
</reference>
<evidence type="ECO:0000313" key="2">
    <source>
        <dbReference type="EMBL" id="MPC55034.1"/>
    </source>
</evidence>
<keyword evidence="3" id="KW-1185">Reference proteome</keyword>
<evidence type="ECO:0000313" key="3">
    <source>
        <dbReference type="Proteomes" id="UP000324222"/>
    </source>
</evidence>
<dbReference type="AlphaFoldDB" id="A0A5B7GER4"/>
<dbReference type="EMBL" id="VSRR010012839">
    <property type="protein sequence ID" value="MPC55034.1"/>
    <property type="molecule type" value="Genomic_DNA"/>
</dbReference>
<feature type="region of interest" description="Disordered" evidence="1">
    <location>
        <begin position="90"/>
        <end position="124"/>
    </location>
</feature>
<gene>
    <name evidence="2" type="ORF">E2C01_048965</name>
</gene>
<proteinExistence type="predicted"/>
<name>A0A5B7GER4_PORTR</name>